<dbReference type="Proteomes" id="UP000800035">
    <property type="component" value="Unassembled WGS sequence"/>
</dbReference>
<evidence type="ECO:0000313" key="1">
    <source>
        <dbReference type="EMBL" id="KAF1956578.1"/>
    </source>
</evidence>
<sequence length="118" mass="13330">MLLFIYISLSLNDTISVTALARQRKKRRLRCAVHIINLCAHAFLMGKDAEKIAREMDTALREGDIKRVGELWRKRGALGKLHNIVKYIRGSPQRCEFFGKQVCGGELAAFDGLEVSLL</sequence>
<name>A0A6A5TVW7_9PLEO</name>
<gene>
    <name evidence="1" type="ORF">CC80DRAFT_413167</name>
</gene>
<reference evidence="1" key="1">
    <citation type="journal article" date="2020" name="Stud. Mycol.">
        <title>101 Dothideomycetes genomes: a test case for predicting lifestyles and emergence of pathogens.</title>
        <authorList>
            <person name="Haridas S."/>
            <person name="Albert R."/>
            <person name="Binder M."/>
            <person name="Bloem J."/>
            <person name="Labutti K."/>
            <person name="Salamov A."/>
            <person name="Andreopoulos B."/>
            <person name="Baker S."/>
            <person name="Barry K."/>
            <person name="Bills G."/>
            <person name="Bluhm B."/>
            <person name="Cannon C."/>
            <person name="Castanera R."/>
            <person name="Culley D."/>
            <person name="Daum C."/>
            <person name="Ezra D."/>
            <person name="Gonzalez J."/>
            <person name="Henrissat B."/>
            <person name="Kuo A."/>
            <person name="Liang C."/>
            <person name="Lipzen A."/>
            <person name="Lutzoni F."/>
            <person name="Magnuson J."/>
            <person name="Mondo S."/>
            <person name="Nolan M."/>
            <person name="Ohm R."/>
            <person name="Pangilinan J."/>
            <person name="Park H.-J."/>
            <person name="Ramirez L."/>
            <person name="Alfaro M."/>
            <person name="Sun H."/>
            <person name="Tritt A."/>
            <person name="Yoshinaga Y."/>
            <person name="Zwiers L.-H."/>
            <person name="Turgeon B."/>
            <person name="Goodwin S."/>
            <person name="Spatafora J."/>
            <person name="Crous P."/>
            <person name="Grigoriev I."/>
        </authorList>
    </citation>
    <scope>NUCLEOTIDE SEQUENCE</scope>
    <source>
        <strain evidence="1">CBS 675.92</strain>
    </source>
</reference>
<dbReference type="EMBL" id="ML976991">
    <property type="protein sequence ID" value="KAF1956578.1"/>
    <property type="molecule type" value="Genomic_DNA"/>
</dbReference>
<dbReference type="OrthoDB" id="3699836at2759"/>
<accession>A0A6A5TVW7</accession>
<dbReference type="AlphaFoldDB" id="A0A6A5TVW7"/>
<evidence type="ECO:0000313" key="2">
    <source>
        <dbReference type="Proteomes" id="UP000800035"/>
    </source>
</evidence>
<proteinExistence type="predicted"/>
<organism evidence="1 2">
    <name type="scientific">Byssothecium circinans</name>
    <dbReference type="NCBI Taxonomy" id="147558"/>
    <lineage>
        <taxon>Eukaryota</taxon>
        <taxon>Fungi</taxon>
        <taxon>Dikarya</taxon>
        <taxon>Ascomycota</taxon>
        <taxon>Pezizomycotina</taxon>
        <taxon>Dothideomycetes</taxon>
        <taxon>Pleosporomycetidae</taxon>
        <taxon>Pleosporales</taxon>
        <taxon>Massarineae</taxon>
        <taxon>Massarinaceae</taxon>
        <taxon>Byssothecium</taxon>
    </lineage>
</organism>
<protein>
    <submittedName>
        <fullName evidence="1">Uncharacterized protein</fullName>
    </submittedName>
</protein>
<keyword evidence="2" id="KW-1185">Reference proteome</keyword>